<reference evidence="7" key="1">
    <citation type="submission" date="2021-06" db="EMBL/GenBank/DDBJ databases">
        <authorList>
            <person name="Hodson N. C."/>
            <person name="Mongue J. A."/>
            <person name="Jaron S. K."/>
        </authorList>
    </citation>
    <scope>NUCLEOTIDE SEQUENCE</scope>
</reference>
<feature type="domain" description="SLC26A/SulP transporter" evidence="6">
    <location>
        <begin position="53"/>
        <end position="105"/>
    </location>
</feature>
<keyword evidence="3 5" id="KW-1133">Transmembrane helix</keyword>
<evidence type="ECO:0000313" key="7">
    <source>
        <dbReference type="EMBL" id="CAG7828609.1"/>
    </source>
</evidence>
<name>A0A8J2L4G0_9HEXA</name>
<comment type="caution">
    <text evidence="7">The sequence shown here is derived from an EMBL/GenBank/DDBJ whole genome shotgun (WGS) entry which is preliminary data.</text>
</comment>
<dbReference type="AlphaFoldDB" id="A0A8J2L4G0"/>
<dbReference type="InterPro" id="IPR001902">
    <property type="entry name" value="SLC26A/SulP_fam"/>
</dbReference>
<feature type="transmembrane region" description="Helical" evidence="5">
    <location>
        <begin position="49"/>
        <end position="69"/>
    </location>
</feature>
<evidence type="ECO:0000256" key="2">
    <source>
        <dbReference type="ARBA" id="ARBA00022692"/>
    </source>
</evidence>
<feature type="non-terminal residue" evidence="7">
    <location>
        <position position="105"/>
    </location>
</feature>
<accession>A0A8J2L4G0</accession>
<evidence type="ECO:0000256" key="5">
    <source>
        <dbReference type="SAM" id="Phobius"/>
    </source>
</evidence>
<keyword evidence="4 5" id="KW-0472">Membrane</keyword>
<keyword evidence="2 5" id="KW-0812">Transmembrane</keyword>
<dbReference type="Pfam" id="PF00916">
    <property type="entry name" value="Sulfate_transp"/>
    <property type="match status" value="1"/>
</dbReference>
<sequence>MKRASVSDPSYRVVELKPSKKKSKYQKCDKIVKRKVPILKWLPQYQISYIFFDVIAGLTVWLTSIPASMADSVVAGLSPEFGLYSAYMGTFIYTILGSCRELVIG</sequence>
<comment type="subcellular location">
    <subcellularLocation>
        <location evidence="1">Membrane</location>
        <topology evidence="1">Multi-pass membrane protein</topology>
    </subcellularLocation>
</comment>
<gene>
    <name evidence="7" type="ORF">AFUS01_LOCUS38527</name>
</gene>
<keyword evidence="8" id="KW-1185">Reference proteome</keyword>
<organism evidence="7 8">
    <name type="scientific">Allacma fusca</name>
    <dbReference type="NCBI Taxonomy" id="39272"/>
    <lineage>
        <taxon>Eukaryota</taxon>
        <taxon>Metazoa</taxon>
        <taxon>Ecdysozoa</taxon>
        <taxon>Arthropoda</taxon>
        <taxon>Hexapoda</taxon>
        <taxon>Collembola</taxon>
        <taxon>Symphypleona</taxon>
        <taxon>Sminthuridae</taxon>
        <taxon>Allacma</taxon>
    </lineage>
</organism>
<proteinExistence type="predicted"/>
<dbReference type="GO" id="GO:0055085">
    <property type="term" value="P:transmembrane transport"/>
    <property type="evidence" value="ECO:0007669"/>
    <property type="project" value="InterPro"/>
</dbReference>
<evidence type="ECO:0000256" key="1">
    <source>
        <dbReference type="ARBA" id="ARBA00004141"/>
    </source>
</evidence>
<dbReference type="PANTHER" id="PTHR11814">
    <property type="entry name" value="SULFATE TRANSPORTER"/>
    <property type="match status" value="1"/>
</dbReference>
<dbReference type="OrthoDB" id="288203at2759"/>
<dbReference type="InterPro" id="IPR011547">
    <property type="entry name" value="SLC26A/SulP_dom"/>
</dbReference>
<evidence type="ECO:0000256" key="4">
    <source>
        <dbReference type="ARBA" id="ARBA00023136"/>
    </source>
</evidence>
<evidence type="ECO:0000256" key="3">
    <source>
        <dbReference type="ARBA" id="ARBA00022989"/>
    </source>
</evidence>
<dbReference type="EMBL" id="CAJVCH010548227">
    <property type="protein sequence ID" value="CAG7828609.1"/>
    <property type="molecule type" value="Genomic_DNA"/>
</dbReference>
<dbReference type="Proteomes" id="UP000708208">
    <property type="component" value="Unassembled WGS sequence"/>
</dbReference>
<feature type="transmembrane region" description="Helical" evidence="5">
    <location>
        <begin position="81"/>
        <end position="99"/>
    </location>
</feature>
<dbReference type="GO" id="GO:0016020">
    <property type="term" value="C:membrane"/>
    <property type="evidence" value="ECO:0007669"/>
    <property type="project" value="UniProtKB-SubCell"/>
</dbReference>
<evidence type="ECO:0000259" key="6">
    <source>
        <dbReference type="Pfam" id="PF00916"/>
    </source>
</evidence>
<evidence type="ECO:0000313" key="8">
    <source>
        <dbReference type="Proteomes" id="UP000708208"/>
    </source>
</evidence>
<protein>
    <recommendedName>
        <fullName evidence="6">SLC26A/SulP transporter domain-containing protein</fullName>
    </recommendedName>
</protein>